<dbReference type="OrthoDB" id="59699at2759"/>
<proteinExistence type="predicted"/>
<dbReference type="AlphaFoldDB" id="A0A8H6U5H5"/>
<comment type="caution">
    <text evidence="3">The sequence shown here is derived from an EMBL/GenBank/DDBJ whole genome shotgun (WGS) entry which is preliminary data.</text>
</comment>
<dbReference type="PANTHER" id="PTHR33840:SF1">
    <property type="entry name" value="TLE1 PHOSPHOLIPASE DOMAIN-CONTAINING PROTEIN"/>
    <property type="match status" value="1"/>
</dbReference>
<evidence type="ECO:0008006" key="5">
    <source>
        <dbReference type="Google" id="ProtNLM"/>
    </source>
</evidence>
<dbReference type="CDD" id="cd00882">
    <property type="entry name" value="Ras_like_GTPase"/>
    <property type="match status" value="1"/>
</dbReference>
<dbReference type="SUPFAM" id="SSF52540">
    <property type="entry name" value="P-loop containing nucleoside triphosphate hydrolases"/>
    <property type="match status" value="1"/>
</dbReference>
<dbReference type="Proteomes" id="UP000639643">
    <property type="component" value="Unassembled WGS sequence"/>
</dbReference>
<dbReference type="EMBL" id="WIGM01000092">
    <property type="protein sequence ID" value="KAF6841016.1"/>
    <property type="molecule type" value="Genomic_DNA"/>
</dbReference>
<dbReference type="GO" id="GO:0005525">
    <property type="term" value="F:GTP binding"/>
    <property type="evidence" value="ECO:0007669"/>
    <property type="project" value="InterPro"/>
</dbReference>
<evidence type="ECO:0000313" key="4">
    <source>
        <dbReference type="Proteomes" id="UP000639643"/>
    </source>
</evidence>
<keyword evidence="4" id="KW-1185">Reference proteome</keyword>
<name>A0A8H6U5H5_9PEZI</name>
<dbReference type="InterPro" id="IPR027417">
    <property type="entry name" value="P-loop_NTPase"/>
</dbReference>
<feature type="domain" description="T6SS Phospholipase effector Tle1-like catalytic" evidence="2">
    <location>
        <begin position="58"/>
        <end position="233"/>
    </location>
</feature>
<dbReference type="Pfam" id="PF01926">
    <property type="entry name" value="MMR_HSR1"/>
    <property type="match status" value="1"/>
</dbReference>
<dbReference type="Gene3D" id="3.40.50.300">
    <property type="entry name" value="P-loop containing nucleotide triphosphate hydrolases"/>
    <property type="match status" value="1"/>
</dbReference>
<dbReference type="Pfam" id="PF09994">
    <property type="entry name" value="T6SS_Tle1-like_cat"/>
    <property type="match status" value="1"/>
</dbReference>
<dbReference type="InterPro" id="IPR006073">
    <property type="entry name" value="GTP-bd"/>
</dbReference>
<protein>
    <recommendedName>
        <fullName evidence="5">DUF2235 domain-containing protein</fullName>
    </recommendedName>
</protein>
<organism evidence="3 4">
    <name type="scientific">Colletotrichum musicola</name>
    <dbReference type="NCBI Taxonomy" id="2175873"/>
    <lineage>
        <taxon>Eukaryota</taxon>
        <taxon>Fungi</taxon>
        <taxon>Dikarya</taxon>
        <taxon>Ascomycota</taxon>
        <taxon>Pezizomycotina</taxon>
        <taxon>Sordariomycetes</taxon>
        <taxon>Hypocreomycetidae</taxon>
        <taxon>Glomerellales</taxon>
        <taxon>Glomerellaceae</taxon>
        <taxon>Colletotrichum</taxon>
        <taxon>Colletotrichum orchidearum species complex</taxon>
    </lineage>
</organism>
<dbReference type="PANTHER" id="PTHR33840">
    <property type="match status" value="1"/>
</dbReference>
<gene>
    <name evidence="3" type="ORF">CMUS01_03680</name>
</gene>
<accession>A0A8H6U5H5</accession>
<reference evidence="3" key="1">
    <citation type="journal article" date="2020" name="Phytopathology">
        <title>Genome Sequence Resources of Colletotrichum truncatum, C. plurivorum, C. musicola, and C. sojae: Four Species Pathogenic to Soybean (Glycine max).</title>
        <authorList>
            <person name="Rogerio F."/>
            <person name="Boufleur T.R."/>
            <person name="Ciampi-Guillardi M."/>
            <person name="Sukno S.A."/>
            <person name="Thon M.R."/>
            <person name="Massola Junior N.S."/>
            <person name="Baroncelli R."/>
        </authorList>
    </citation>
    <scope>NUCLEOTIDE SEQUENCE</scope>
    <source>
        <strain evidence="3">LFN0074</strain>
    </source>
</reference>
<evidence type="ECO:0000313" key="3">
    <source>
        <dbReference type="EMBL" id="KAF6841016.1"/>
    </source>
</evidence>
<evidence type="ECO:0000259" key="1">
    <source>
        <dbReference type="Pfam" id="PF01926"/>
    </source>
</evidence>
<feature type="domain" description="G" evidence="1">
    <location>
        <begin position="395"/>
        <end position="524"/>
    </location>
</feature>
<evidence type="ECO:0000259" key="2">
    <source>
        <dbReference type="Pfam" id="PF09994"/>
    </source>
</evidence>
<sequence length="861" mass="96657">MAASPIPRRLVICVDGTWFHPDGAVSSEGKTENSTNVYRLFASVYEGEVVDDQGKRLRPEDEVWLYGFSRGAFVVRAVAGLLHYISALTAADNSDDVFEKDYNKALKTYRAMQRENKLQESRIHEMLSSNTRPAPKIRFVGAFDTVKALNDTKLFDISVNPSIENYRHALALNETREVMTPECDSPRFAVDRSSLARHSAFVQAWFVGAHVDMGGSSEMDGLSLYPLQWMLAESRKLGLRLGFSSFKGRARIENPIHLVGLDTERLPWTCTSKNGTIFEMQDIRGVHKDNRHSTRINRAKGALWRRKGRTPFDQDGKLEGYCDFAPQGTFVHPSVYLLLDWQLGLSLDMQEFPFFSHLHGWRDKTLGYQGEVPVQGFWNDSVKWSQEQEELGAIRILVCGNVGIGKSSLINKVFGVDVTQSSDQTRGIHDVRDEITWPGRPDLIIHDSRGFEAGGVEEFNAVEKFLKVKSSELEVDKRLHAIWQVWWFCLETNDTRPIQRSTENLFRIVDKYAKDVPVIVIATKKDEFEGIKETELKNLFKREGRKATDEEKEAYAAEKLVHRLQEIEEAISGVDLHRFDFCMAVSKAISEAMRVYRNVLLSSTAMAGVPLGSTTNRFSGATNLCQTIVTCFGVQGVNKETIFAVYKANVVDDFGNSLATAVAEATSAMSLFCTIALGGLPLILVPMVSNIPLVVPTTARLLLMLSCDLILIFSRAFNEASAKCRAQPGLQDIQKAASIYQSHSKAVHAEVKILVPKLAKGMFKCYRTGEVELGVKEIIERFKTAVTEGVSTRAATFRVRSNTPRLSYESTTTLVKDDTMEEEGTVKETLDVIQRRLEAEEREQPSRVAEARTMMRQLQLG</sequence>
<dbReference type="InterPro" id="IPR018712">
    <property type="entry name" value="Tle1-like_cat"/>
</dbReference>